<keyword evidence="3" id="KW-0238">DNA-binding</keyword>
<feature type="domain" description="Type I restriction modification DNA specificity" evidence="4">
    <location>
        <begin position="6"/>
        <end position="179"/>
    </location>
</feature>
<sequence length="429" mass="47330">MVNKVPEGWKPAVISEIADINPKRSLPRSGEIPYLEMAALSTESPSPHYLGTKAAGAGGSKFTNGDTLVARITPCAENGKGAFVQCLPEGQNGVGSTEFIVLSAKPNITEPKYIYYLTKRPDIRHYTINRMRGTSGRQRIPYSVFDEISIDVPPLPEQNKITAILSSVDEAIEATEAVIEQTRTVKKGLLQELLTRGIGHTEFKKTAIGEIPKSWAVKQVRETGDVQLGRQRSPNFTEGNTLPYLRVANVYDGYIDYTDVKEMKFTSDETKQYSLLPGDVLLNEGQSIDLVGRSSIYDGMIFDTCCFQNTLIRYRAGTNSTPEFMQAVFSYLQYSGVFSSIATQTTSVAHLGGTRFSKLKIPVPPKYEQIEIARTLNSINNKTNNKTLKQLQILKRGLLQDLLTGKVRVNTLDLPALLNAEAPAEALAE</sequence>
<evidence type="ECO:0000256" key="1">
    <source>
        <dbReference type="ARBA" id="ARBA00010923"/>
    </source>
</evidence>
<dbReference type="InterPro" id="IPR052021">
    <property type="entry name" value="Type-I_RS_S_subunit"/>
</dbReference>
<dbReference type="Proteomes" id="UP000282926">
    <property type="component" value="Unassembled WGS sequence"/>
</dbReference>
<proteinExistence type="inferred from homology"/>
<protein>
    <recommendedName>
        <fullName evidence="4">Type I restriction modification DNA specificity domain-containing protein</fullName>
    </recommendedName>
</protein>
<accession>A0ABY0CMR7</accession>
<feature type="domain" description="Type I restriction modification DNA specificity" evidence="4">
    <location>
        <begin position="212"/>
        <end position="391"/>
    </location>
</feature>
<evidence type="ECO:0000256" key="3">
    <source>
        <dbReference type="ARBA" id="ARBA00023125"/>
    </source>
</evidence>
<organism evidence="5 6">
    <name type="scientific">Lujinxingia sediminis</name>
    <dbReference type="NCBI Taxonomy" id="2480984"/>
    <lineage>
        <taxon>Bacteria</taxon>
        <taxon>Deltaproteobacteria</taxon>
        <taxon>Bradymonadales</taxon>
        <taxon>Lujinxingiaceae</taxon>
        <taxon>Lujinxingia</taxon>
    </lineage>
</organism>
<comment type="similarity">
    <text evidence="1">Belongs to the type-I restriction system S methylase family.</text>
</comment>
<dbReference type="PANTHER" id="PTHR30408:SF12">
    <property type="entry name" value="TYPE I RESTRICTION ENZYME MJAVIII SPECIFICITY SUBUNIT"/>
    <property type="match status" value="1"/>
</dbReference>
<evidence type="ECO:0000256" key="2">
    <source>
        <dbReference type="ARBA" id="ARBA00022747"/>
    </source>
</evidence>
<dbReference type="Pfam" id="PF01420">
    <property type="entry name" value="Methylase_S"/>
    <property type="match status" value="2"/>
</dbReference>
<gene>
    <name evidence="5" type="ORF">EA187_19790</name>
</gene>
<name>A0ABY0CMR7_9DELT</name>
<keyword evidence="6" id="KW-1185">Reference proteome</keyword>
<dbReference type="EMBL" id="SADD01000022">
    <property type="protein sequence ID" value="RVU40712.1"/>
    <property type="molecule type" value="Genomic_DNA"/>
</dbReference>
<keyword evidence="2" id="KW-0680">Restriction system</keyword>
<dbReference type="InterPro" id="IPR044946">
    <property type="entry name" value="Restrct_endonuc_typeI_TRD_sf"/>
</dbReference>
<dbReference type="PANTHER" id="PTHR30408">
    <property type="entry name" value="TYPE-1 RESTRICTION ENZYME ECOKI SPECIFICITY PROTEIN"/>
    <property type="match status" value="1"/>
</dbReference>
<comment type="caution">
    <text evidence="5">The sequence shown here is derived from an EMBL/GenBank/DDBJ whole genome shotgun (WGS) entry which is preliminary data.</text>
</comment>
<reference evidence="5 6" key="1">
    <citation type="submission" date="2019-01" db="EMBL/GenBank/DDBJ databases">
        <title>Lujinxingia litoralis gen. nov., sp. nov. and Lujinxingia sediminis gen. nov., sp. nov., new members in the order Bradymonadales, isolated from coastal sediment.</title>
        <authorList>
            <person name="Li C.-M."/>
        </authorList>
    </citation>
    <scope>NUCLEOTIDE SEQUENCE [LARGE SCALE GENOMIC DNA]</scope>
    <source>
        <strain evidence="5 6">SEH01</strain>
    </source>
</reference>
<dbReference type="SUPFAM" id="SSF116734">
    <property type="entry name" value="DNA methylase specificity domain"/>
    <property type="match status" value="2"/>
</dbReference>
<dbReference type="CDD" id="cd17260">
    <property type="entry name" value="RMtype1_S_EcoEI-TRD1-CR1_like"/>
    <property type="match status" value="1"/>
</dbReference>
<dbReference type="Gene3D" id="3.90.220.20">
    <property type="entry name" value="DNA methylase specificity domains"/>
    <property type="match status" value="2"/>
</dbReference>
<evidence type="ECO:0000313" key="6">
    <source>
        <dbReference type="Proteomes" id="UP000282926"/>
    </source>
</evidence>
<dbReference type="CDD" id="cd17253">
    <property type="entry name" value="RMtype1_S_Eco933I-TRD2-CR2_like"/>
    <property type="match status" value="1"/>
</dbReference>
<dbReference type="RefSeq" id="WP_127781423.1">
    <property type="nucleotide sequence ID" value="NZ_SADD01000022.1"/>
</dbReference>
<evidence type="ECO:0000259" key="4">
    <source>
        <dbReference type="Pfam" id="PF01420"/>
    </source>
</evidence>
<evidence type="ECO:0000313" key="5">
    <source>
        <dbReference type="EMBL" id="RVU40712.1"/>
    </source>
</evidence>
<dbReference type="Gene3D" id="1.10.287.1120">
    <property type="entry name" value="Bipartite methylase S protein"/>
    <property type="match status" value="1"/>
</dbReference>
<dbReference type="InterPro" id="IPR000055">
    <property type="entry name" value="Restrct_endonuc_typeI_TRD"/>
</dbReference>